<dbReference type="Proteomes" id="UP001164481">
    <property type="component" value="Chromosome"/>
</dbReference>
<dbReference type="EMBL" id="CP107525">
    <property type="protein sequence ID" value="UZW64316.1"/>
    <property type="molecule type" value="Genomic_DNA"/>
</dbReference>
<proteinExistence type="predicted"/>
<reference evidence="1" key="1">
    <citation type="submission" date="2022-10" db="EMBL/GenBank/DDBJ databases">
        <authorList>
            <person name="Wei X."/>
        </authorList>
    </citation>
    <scope>NUCLEOTIDE SEQUENCE</scope>
    <source>
        <strain evidence="1">SD2</strain>
    </source>
</reference>
<organism evidence="1 2">
    <name type="scientific">Mycoplasmopsis synoviae</name>
    <name type="common">Mycoplasma synoviae</name>
    <dbReference type="NCBI Taxonomy" id="2109"/>
    <lineage>
        <taxon>Bacteria</taxon>
        <taxon>Bacillati</taxon>
        <taxon>Mycoplasmatota</taxon>
        <taxon>Mycoplasmoidales</taxon>
        <taxon>Metamycoplasmataceae</taxon>
        <taxon>Mycoplasmopsis</taxon>
    </lineage>
</organism>
<evidence type="ECO:0000313" key="1">
    <source>
        <dbReference type="EMBL" id="UZW64316.1"/>
    </source>
</evidence>
<name>A0AAN1EDT8_MYCSY</name>
<evidence type="ECO:0000313" key="2">
    <source>
        <dbReference type="Proteomes" id="UP001164481"/>
    </source>
</evidence>
<accession>A0AAN1EDT8</accession>
<dbReference type="RefSeq" id="WP_232953695.1">
    <property type="nucleotide sequence ID" value="NZ_CP012624.1"/>
</dbReference>
<dbReference type="AlphaFoldDB" id="A0AAN1EDT8"/>
<reference evidence="1" key="2">
    <citation type="submission" date="2022-11" db="EMBL/GenBank/DDBJ databases">
        <title>complete genomes of mycoplasma synoviae ZX313 strain and SD2 strain.</title>
        <authorList>
            <person name="Zhong Q."/>
        </authorList>
    </citation>
    <scope>NUCLEOTIDE SEQUENCE</scope>
    <source>
        <strain evidence="1">SD2</strain>
    </source>
</reference>
<gene>
    <name evidence="1" type="ORF">OIE46_02975</name>
</gene>
<sequence>MDECQKYLKDLFVAKAKGANYYAVEALKEKAKDLNWKLGKSWEKWRQVESWIKSDEFTSSIDTSGKLKATDALAKAKKFLESGENGLTLENFETKLNSVSSTLDLSLLKLKPEPSQKTVSQKSCNQLVSEVSRLSYLSSLEKSTYLQKLKQSGTLQQMNLVGAETLEVNSLLQKGFAMRFQLWRSGKTREFWAVQNQLTKRVKDKETLKKVVEAGAKALG</sequence>
<protein>
    <submittedName>
        <fullName evidence="1">Uncharacterized protein</fullName>
    </submittedName>
</protein>